<dbReference type="NCBIfam" id="NF008604">
    <property type="entry name" value="PRK11573.1"/>
    <property type="match status" value="1"/>
</dbReference>
<dbReference type="InterPro" id="IPR000644">
    <property type="entry name" value="CBS_dom"/>
</dbReference>
<comment type="subcellular location">
    <subcellularLocation>
        <location evidence="1">Cell membrane</location>
        <topology evidence="1">Multi-pass membrane protein</topology>
    </subcellularLocation>
</comment>
<reference evidence="15" key="1">
    <citation type="journal article" date="2019" name="Int. J. Syst. Evol. Microbiol.">
        <title>The Global Catalogue of Microorganisms (GCM) 10K type strain sequencing project: providing services to taxonomists for standard genome sequencing and annotation.</title>
        <authorList>
            <consortium name="The Broad Institute Genomics Platform"/>
            <consortium name="The Broad Institute Genome Sequencing Center for Infectious Disease"/>
            <person name="Wu L."/>
            <person name="Ma J."/>
        </authorList>
    </citation>
    <scope>NUCLEOTIDE SEQUENCE [LARGE SCALE GENOMIC DNA]</scope>
    <source>
        <strain evidence="15">JCM 18720</strain>
    </source>
</reference>
<dbReference type="Gene3D" id="3.30.465.10">
    <property type="match status" value="1"/>
</dbReference>
<accession>A0ABP9S7D7</accession>
<feature type="domain" description="CBS" evidence="12">
    <location>
        <begin position="179"/>
        <end position="239"/>
    </location>
</feature>
<gene>
    <name evidence="14" type="ORF">GCM10025772_21460</name>
</gene>
<dbReference type="Pfam" id="PF01595">
    <property type="entry name" value="CNNM"/>
    <property type="match status" value="1"/>
</dbReference>
<evidence type="ECO:0000259" key="13">
    <source>
        <dbReference type="PROSITE" id="PS51846"/>
    </source>
</evidence>
<evidence type="ECO:0000256" key="5">
    <source>
        <dbReference type="ARBA" id="ARBA00022737"/>
    </source>
</evidence>
<dbReference type="PANTHER" id="PTHR22777">
    <property type="entry name" value="HEMOLYSIN-RELATED"/>
    <property type="match status" value="1"/>
</dbReference>
<dbReference type="SMART" id="SM01091">
    <property type="entry name" value="CorC_HlyC"/>
    <property type="match status" value="1"/>
</dbReference>
<evidence type="ECO:0000256" key="11">
    <source>
        <dbReference type="SAM" id="Phobius"/>
    </source>
</evidence>
<sequence length="393" mass="43951">MMSLNRYRLRHLAQQGHRGASRAEALLQRPDRLIGLILIGNNLVNILASAIATIIGQRLFGDWGIAIATGALTMVVLIFAEVTPKTLAALHPEKLAYPNSLVLKPLMNLFYPLVWLVNLISNTLLRLLGVHGVHGKGDHLSAEELRSVVHEAGAMIPRRHREMLVSILDLEKVTVEDIMIPRAELYAIDINDDYRAIIRQLTHSPHTRVLLYRDNIDDVVGFVHLSDVLRLLTKEGQREADKATLLRAVREIYFIPEGTPLNVQLLKFQRAKERIGLVVDEYGDIQGLVTLEDILEEIVGDFTTGLQTPPSDDITQEADGRLLVDASITLRDFNRETAWELPTDGPKTLNGLILEQLEDIPAPGTRLEVAGHHLEVVEVAENMVKFVRIQPND</sequence>
<keyword evidence="6 10" id="KW-1133">Transmembrane helix</keyword>
<dbReference type="PROSITE" id="PS51846">
    <property type="entry name" value="CNNM"/>
    <property type="match status" value="1"/>
</dbReference>
<dbReference type="CDD" id="cd04590">
    <property type="entry name" value="CBS_pair_CorC_HlyC_assoc"/>
    <property type="match status" value="1"/>
</dbReference>
<comment type="caution">
    <text evidence="14">The sequence shown here is derived from an EMBL/GenBank/DDBJ whole genome shotgun (WGS) entry which is preliminary data.</text>
</comment>
<protein>
    <submittedName>
        <fullName evidence="14">CNNM domain-containing protein</fullName>
    </submittedName>
</protein>
<proteinExistence type="inferred from homology"/>
<keyword evidence="15" id="KW-1185">Reference proteome</keyword>
<evidence type="ECO:0000256" key="6">
    <source>
        <dbReference type="ARBA" id="ARBA00022989"/>
    </source>
</evidence>
<dbReference type="Gene3D" id="3.10.580.10">
    <property type="entry name" value="CBS-domain"/>
    <property type="match status" value="1"/>
</dbReference>
<keyword evidence="8 10" id="KW-0472">Membrane</keyword>
<dbReference type="InterPro" id="IPR016169">
    <property type="entry name" value="FAD-bd_PCMH_sub2"/>
</dbReference>
<organism evidence="14 15">
    <name type="scientific">Ferrimonas gelatinilytica</name>
    <dbReference type="NCBI Taxonomy" id="1255257"/>
    <lineage>
        <taxon>Bacteria</taxon>
        <taxon>Pseudomonadati</taxon>
        <taxon>Pseudomonadota</taxon>
        <taxon>Gammaproteobacteria</taxon>
        <taxon>Alteromonadales</taxon>
        <taxon>Ferrimonadaceae</taxon>
        <taxon>Ferrimonas</taxon>
    </lineage>
</organism>
<feature type="transmembrane region" description="Helical" evidence="11">
    <location>
        <begin position="63"/>
        <end position="80"/>
    </location>
</feature>
<feature type="transmembrane region" description="Helical" evidence="11">
    <location>
        <begin position="33"/>
        <end position="57"/>
    </location>
</feature>
<evidence type="ECO:0000256" key="8">
    <source>
        <dbReference type="ARBA" id="ARBA00023136"/>
    </source>
</evidence>
<feature type="domain" description="CBS" evidence="12">
    <location>
        <begin position="248"/>
        <end position="304"/>
    </location>
</feature>
<feature type="domain" description="CNNM transmembrane" evidence="13">
    <location>
        <begin position="1"/>
        <end position="162"/>
    </location>
</feature>
<evidence type="ECO:0000256" key="2">
    <source>
        <dbReference type="ARBA" id="ARBA00006337"/>
    </source>
</evidence>
<keyword evidence="3" id="KW-1003">Cell membrane</keyword>
<evidence type="ECO:0000256" key="3">
    <source>
        <dbReference type="ARBA" id="ARBA00022475"/>
    </source>
</evidence>
<evidence type="ECO:0000256" key="7">
    <source>
        <dbReference type="ARBA" id="ARBA00023122"/>
    </source>
</evidence>
<comment type="similarity">
    <text evidence="2">Belongs to the UPF0053 family.</text>
</comment>
<dbReference type="InterPro" id="IPR044751">
    <property type="entry name" value="Ion_transp-like_CBS"/>
</dbReference>
<evidence type="ECO:0000313" key="15">
    <source>
        <dbReference type="Proteomes" id="UP001501600"/>
    </source>
</evidence>
<evidence type="ECO:0000259" key="12">
    <source>
        <dbReference type="PROSITE" id="PS51371"/>
    </source>
</evidence>
<evidence type="ECO:0000256" key="4">
    <source>
        <dbReference type="ARBA" id="ARBA00022692"/>
    </source>
</evidence>
<dbReference type="PROSITE" id="PS51371">
    <property type="entry name" value="CBS"/>
    <property type="match status" value="2"/>
</dbReference>
<dbReference type="SUPFAM" id="SSF56176">
    <property type="entry name" value="FAD-binding/transporter-associated domain-like"/>
    <property type="match status" value="1"/>
</dbReference>
<dbReference type="Pfam" id="PF03471">
    <property type="entry name" value="CorC_HlyC"/>
    <property type="match status" value="1"/>
</dbReference>
<name>A0ABP9S7D7_9GAMM</name>
<keyword evidence="7 9" id="KW-0129">CBS domain</keyword>
<evidence type="ECO:0000256" key="1">
    <source>
        <dbReference type="ARBA" id="ARBA00004651"/>
    </source>
</evidence>
<evidence type="ECO:0000313" key="14">
    <source>
        <dbReference type="EMBL" id="GAA5192373.1"/>
    </source>
</evidence>
<keyword evidence="5" id="KW-0677">Repeat</keyword>
<evidence type="ECO:0000256" key="10">
    <source>
        <dbReference type="PROSITE-ProRule" id="PRU01193"/>
    </source>
</evidence>
<dbReference type="PANTHER" id="PTHR22777:SF32">
    <property type="entry name" value="UPF0053 INNER MEMBRANE PROTEIN YFJD"/>
    <property type="match status" value="1"/>
</dbReference>
<keyword evidence="4 10" id="KW-0812">Transmembrane</keyword>
<dbReference type="SUPFAM" id="SSF54631">
    <property type="entry name" value="CBS-domain pair"/>
    <property type="match status" value="1"/>
</dbReference>
<dbReference type="InterPro" id="IPR002550">
    <property type="entry name" value="CNNM"/>
</dbReference>
<dbReference type="EMBL" id="BAABLF010000013">
    <property type="protein sequence ID" value="GAA5192373.1"/>
    <property type="molecule type" value="Genomic_DNA"/>
</dbReference>
<dbReference type="Pfam" id="PF00571">
    <property type="entry name" value="CBS"/>
    <property type="match status" value="2"/>
</dbReference>
<dbReference type="InterPro" id="IPR036318">
    <property type="entry name" value="FAD-bd_PCMH-like_sf"/>
</dbReference>
<evidence type="ECO:0000256" key="9">
    <source>
        <dbReference type="PROSITE-ProRule" id="PRU00703"/>
    </source>
</evidence>
<dbReference type="InterPro" id="IPR046342">
    <property type="entry name" value="CBS_dom_sf"/>
</dbReference>
<dbReference type="Proteomes" id="UP001501600">
    <property type="component" value="Unassembled WGS sequence"/>
</dbReference>
<feature type="transmembrane region" description="Helical" evidence="11">
    <location>
        <begin position="101"/>
        <end position="120"/>
    </location>
</feature>
<dbReference type="InterPro" id="IPR005170">
    <property type="entry name" value="Transptr-assoc_dom"/>
</dbReference>